<accession>A0A133PT20</accession>
<proteinExistence type="predicted"/>
<dbReference type="PATRIC" id="fig|28128.5.peg.2960"/>
<protein>
    <submittedName>
        <fullName evidence="1">Uncharacterized protein</fullName>
    </submittedName>
</protein>
<organism evidence="1 2">
    <name type="scientific">Prevotella corporis</name>
    <dbReference type="NCBI Taxonomy" id="28128"/>
    <lineage>
        <taxon>Bacteria</taxon>
        <taxon>Pseudomonadati</taxon>
        <taxon>Bacteroidota</taxon>
        <taxon>Bacteroidia</taxon>
        <taxon>Bacteroidales</taxon>
        <taxon>Prevotellaceae</taxon>
        <taxon>Prevotella</taxon>
    </lineage>
</organism>
<dbReference type="AlphaFoldDB" id="A0A133PT20"/>
<dbReference type="Proteomes" id="UP000070533">
    <property type="component" value="Unassembled WGS sequence"/>
</dbReference>
<gene>
    <name evidence="1" type="ORF">HMPREF3226_02872</name>
</gene>
<evidence type="ECO:0000313" key="2">
    <source>
        <dbReference type="Proteomes" id="UP000070533"/>
    </source>
</evidence>
<keyword evidence="2" id="KW-1185">Reference proteome</keyword>
<evidence type="ECO:0000313" key="1">
    <source>
        <dbReference type="EMBL" id="KXA32021.1"/>
    </source>
</evidence>
<reference evidence="2" key="1">
    <citation type="submission" date="2016-01" db="EMBL/GenBank/DDBJ databases">
        <authorList>
            <person name="Mitreva M."/>
            <person name="Pepin K.H."/>
            <person name="Mihindukulasuriya K.A."/>
            <person name="Fulton R."/>
            <person name="Fronick C."/>
            <person name="O'Laughlin M."/>
            <person name="Miner T."/>
            <person name="Herter B."/>
            <person name="Rosa B.A."/>
            <person name="Cordes M."/>
            <person name="Tomlinson C."/>
            <person name="Wollam A."/>
            <person name="Palsikar V.B."/>
            <person name="Mardis E.R."/>
            <person name="Wilson R.K."/>
        </authorList>
    </citation>
    <scope>NUCLEOTIDE SEQUENCE [LARGE SCALE GENOMIC DNA]</scope>
    <source>
        <strain evidence="2">MJR7716</strain>
    </source>
</reference>
<name>A0A133PT20_9BACT</name>
<sequence length="68" mass="7828">MIKNKTILAFFIILIIYNFPKPETVPQKRGKINDTFLYEKRVITVSQLHVSGAKLHKSILTIKELSNS</sequence>
<comment type="caution">
    <text evidence="1">The sequence shown here is derived from an EMBL/GenBank/DDBJ whole genome shotgun (WGS) entry which is preliminary data.</text>
</comment>
<dbReference type="EMBL" id="LRQG01000263">
    <property type="protein sequence ID" value="KXA32021.1"/>
    <property type="molecule type" value="Genomic_DNA"/>
</dbReference>